<keyword evidence="3" id="KW-1185">Reference proteome</keyword>
<evidence type="ECO:0000313" key="3">
    <source>
        <dbReference type="Proteomes" id="UP001497623"/>
    </source>
</evidence>
<dbReference type="EMBL" id="CAXKWB010000502">
    <property type="protein sequence ID" value="CAL4061038.1"/>
    <property type="molecule type" value="Genomic_DNA"/>
</dbReference>
<name>A0AAV2PN65_MEGNR</name>
<comment type="caution">
    <text evidence="2">The sequence shown here is derived from an EMBL/GenBank/DDBJ whole genome shotgun (WGS) entry which is preliminary data.</text>
</comment>
<feature type="non-terminal residue" evidence="2">
    <location>
        <position position="111"/>
    </location>
</feature>
<evidence type="ECO:0000313" key="2">
    <source>
        <dbReference type="EMBL" id="CAL4061038.1"/>
    </source>
</evidence>
<feature type="non-terminal residue" evidence="2">
    <location>
        <position position="1"/>
    </location>
</feature>
<dbReference type="Proteomes" id="UP001497623">
    <property type="component" value="Unassembled WGS sequence"/>
</dbReference>
<protein>
    <submittedName>
        <fullName evidence="2">Uncharacterized protein</fullName>
    </submittedName>
</protein>
<feature type="chain" id="PRO_5043808231" evidence="1">
    <location>
        <begin position="20"/>
        <end position="111"/>
    </location>
</feature>
<keyword evidence="1" id="KW-0732">Signal</keyword>
<reference evidence="2 3" key="1">
    <citation type="submission" date="2024-05" db="EMBL/GenBank/DDBJ databases">
        <authorList>
            <person name="Wallberg A."/>
        </authorList>
    </citation>
    <scope>NUCLEOTIDE SEQUENCE [LARGE SCALE GENOMIC DNA]</scope>
</reference>
<gene>
    <name evidence="2" type="ORF">MNOR_LOCUS1788</name>
</gene>
<feature type="signal peptide" evidence="1">
    <location>
        <begin position="1"/>
        <end position="19"/>
    </location>
</feature>
<dbReference type="AlphaFoldDB" id="A0AAV2PN65"/>
<sequence length="111" mass="12828">IMGNLQLLLLAAFVSGGYALCCYQCSNINYADLHYDENCYDPANMDDWNIECNDDWKSCWAYEYKGYEVQRRGDTEEHSDGDCGLHGFTGWIECWCSSTDNCNMDRCQHCM</sequence>
<organism evidence="2 3">
    <name type="scientific">Meganyctiphanes norvegica</name>
    <name type="common">Northern krill</name>
    <name type="synonym">Thysanopoda norvegica</name>
    <dbReference type="NCBI Taxonomy" id="48144"/>
    <lineage>
        <taxon>Eukaryota</taxon>
        <taxon>Metazoa</taxon>
        <taxon>Ecdysozoa</taxon>
        <taxon>Arthropoda</taxon>
        <taxon>Crustacea</taxon>
        <taxon>Multicrustacea</taxon>
        <taxon>Malacostraca</taxon>
        <taxon>Eumalacostraca</taxon>
        <taxon>Eucarida</taxon>
        <taxon>Euphausiacea</taxon>
        <taxon>Euphausiidae</taxon>
        <taxon>Meganyctiphanes</taxon>
    </lineage>
</organism>
<proteinExistence type="predicted"/>
<accession>A0AAV2PN65</accession>
<evidence type="ECO:0000256" key="1">
    <source>
        <dbReference type="SAM" id="SignalP"/>
    </source>
</evidence>